<dbReference type="InterPro" id="IPR035948">
    <property type="entry name" value="YwqG-like_sf"/>
</dbReference>
<comment type="caution">
    <text evidence="1">The sequence shown here is derived from an EMBL/GenBank/DDBJ whole genome shotgun (WGS) entry which is preliminary data.</text>
</comment>
<evidence type="ECO:0000313" key="2">
    <source>
        <dbReference type="Proteomes" id="UP000017404"/>
    </source>
</evidence>
<dbReference type="SUPFAM" id="SSF103032">
    <property type="entry name" value="Hypothetical protein YwqG"/>
    <property type="match status" value="1"/>
</dbReference>
<evidence type="ECO:0008006" key="3">
    <source>
        <dbReference type="Google" id="ProtNLM"/>
    </source>
</evidence>
<gene>
    <name evidence="1" type="ORF">F990_02677</name>
</gene>
<dbReference type="EMBL" id="AYEV01000030">
    <property type="protein sequence ID" value="ESK54433.1"/>
    <property type="molecule type" value="Genomic_DNA"/>
</dbReference>
<dbReference type="eggNOG" id="ENOG5033RXP">
    <property type="taxonomic scope" value="Bacteria"/>
</dbReference>
<dbReference type="Pfam" id="PF09234">
    <property type="entry name" value="DUF1963"/>
    <property type="match status" value="1"/>
</dbReference>
<dbReference type="OrthoDB" id="1414356at2"/>
<protein>
    <recommendedName>
        <fullName evidence="3">DUF1963 domain-containing protein</fullName>
    </recommendedName>
</protein>
<dbReference type="PANTHER" id="PTHR36436:SF6">
    <property type="entry name" value="SLL5081 PROTEIN"/>
    <property type="match status" value="1"/>
</dbReference>
<name>V2UIC8_9GAMM</name>
<organism evidence="1 2">
    <name type="scientific">Acinetobacter tjernbergiae DSM 14971 = CIP 107465</name>
    <dbReference type="NCBI Taxonomy" id="1120928"/>
    <lineage>
        <taxon>Bacteria</taxon>
        <taxon>Pseudomonadati</taxon>
        <taxon>Pseudomonadota</taxon>
        <taxon>Gammaproteobacteria</taxon>
        <taxon>Moraxellales</taxon>
        <taxon>Moraxellaceae</taxon>
        <taxon>Acinetobacter</taxon>
    </lineage>
</organism>
<dbReference type="Gene3D" id="2.30.320.10">
    <property type="entry name" value="YwqG-like"/>
    <property type="match status" value="1"/>
</dbReference>
<dbReference type="RefSeq" id="WP_018679675.1">
    <property type="nucleotide sequence ID" value="NZ_AYEV01000030.1"/>
</dbReference>
<reference evidence="1 2" key="1">
    <citation type="submission" date="2013-10" db="EMBL/GenBank/DDBJ databases">
        <title>The Genome Sequence of Acinetobacter tjernbergiae CIP107465.</title>
        <authorList>
            <consortium name="The Broad Institute Genomics Platform"/>
            <consortium name="The Broad Institute Genome Sequencing Center for Infectious Disease"/>
            <person name="Cerqueira G."/>
            <person name="Feldgarden M."/>
            <person name="Courvalin P."/>
            <person name="Grillot-Courvalin C."/>
            <person name="Clermont D."/>
            <person name="Rocha E."/>
            <person name="Yoon E.-J."/>
            <person name="Nemec A."/>
            <person name="Young S.K."/>
            <person name="Zeng Q."/>
            <person name="Gargeya S."/>
            <person name="Fitzgerald M."/>
            <person name="Abouelleil A."/>
            <person name="Alvarado L."/>
            <person name="Berlin A.M."/>
            <person name="Chapman S.B."/>
            <person name="Gainer-Dewar J."/>
            <person name="Goldberg J."/>
            <person name="Gnerre S."/>
            <person name="Griggs A."/>
            <person name="Gujja S."/>
            <person name="Hansen M."/>
            <person name="Howarth C."/>
            <person name="Imamovic A."/>
            <person name="Ireland A."/>
            <person name="Larimer J."/>
            <person name="McCowan C."/>
            <person name="Murphy C."/>
            <person name="Pearson M."/>
            <person name="Poon T.W."/>
            <person name="Priest M."/>
            <person name="Roberts A."/>
            <person name="Saif S."/>
            <person name="Shea T."/>
            <person name="Sykes S."/>
            <person name="Wortman J."/>
            <person name="Nusbaum C."/>
            <person name="Birren B."/>
        </authorList>
    </citation>
    <scope>NUCLEOTIDE SEQUENCE [LARGE SCALE GENOMIC DNA]</scope>
    <source>
        <strain evidence="1 2">CIP 107465</strain>
    </source>
</reference>
<proteinExistence type="predicted"/>
<dbReference type="PATRIC" id="fig|1120928.5.peg.2707"/>
<dbReference type="PANTHER" id="PTHR36436">
    <property type="entry name" value="SLL5081 PROTEIN"/>
    <property type="match status" value="1"/>
</dbReference>
<evidence type="ECO:0000313" key="1">
    <source>
        <dbReference type="EMBL" id="ESK54433.1"/>
    </source>
</evidence>
<dbReference type="InterPro" id="IPR015315">
    <property type="entry name" value="DUF1963"/>
</dbReference>
<dbReference type="Proteomes" id="UP000017404">
    <property type="component" value="Unassembled WGS sequence"/>
</dbReference>
<dbReference type="STRING" id="202955.GCA_000759995_00446"/>
<dbReference type="AlphaFoldDB" id="V2UIC8"/>
<keyword evidence="2" id="KW-1185">Reference proteome</keyword>
<accession>V2UIC8</accession>
<sequence>MIKTKQIFEIIRFTADNQQYYPASLGSPSWMRENNVAHTEMNILLGQSRYGGAIVDLPNGSEYPEDLCFAAQLDLTQFSPFDKSGLLPKTGQLIFFADIMNDKGKVIYTDTPNEKLVRVIKEHEDNFFSGVLIQDIFADTETFDERFREPEDEYEQEEMNENGQVWDSFIGCNTSKIFGIYTNCQSGQEEVEHITFSDRTILLQIGENGFNDEGVFTVLISKEDLKNLNFENCEFIWAQS</sequence>